<dbReference type="EMBL" id="AP017369">
    <property type="protein sequence ID" value="BAU95361.1"/>
    <property type="molecule type" value="Genomic_DNA"/>
</dbReference>
<sequence>MGRLFIGAVLCVGALSGCSSEETSGEDLQPEVTYIDDIQRNDLSNERAVDWQRYEVVDETNIRVFFSAGSKSCYGTRALVEETFETIEIAVLEGSFPGAPDVCTLIAREASILAETSQPVADREVIQLADPELNP</sequence>
<accession>A0A160PRC9</accession>
<dbReference type="Proteomes" id="UP000218244">
    <property type="component" value="Chromosome"/>
</dbReference>
<organism evidence="1 2">
    <name type="scientific">Corynebacterium suranareeae</name>
    <dbReference type="NCBI Taxonomy" id="2506452"/>
    <lineage>
        <taxon>Bacteria</taxon>
        <taxon>Bacillati</taxon>
        <taxon>Actinomycetota</taxon>
        <taxon>Actinomycetes</taxon>
        <taxon>Mycobacteriales</taxon>
        <taxon>Corynebacteriaceae</taxon>
        <taxon>Corynebacterium</taxon>
    </lineage>
</organism>
<dbReference type="AlphaFoldDB" id="A0A160PRC9"/>
<keyword evidence="2" id="KW-1185">Reference proteome</keyword>
<evidence type="ECO:0000313" key="2">
    <source>
        <dbReference type="Proteomes" id="UP000218244"/>
    </source>
</evidence>
<gene>
    <name evidence="1" type="ORF">N24_1099</name>
</gene>
<dbReference type="PROSITE" id="PS51257">
    <property type="entry name" value="PROKAR_LIPOPROTEIN"/>
    <property type="match status" value="1"/>
</dbReference>
<proteinExistence type="predicted"/>
<name>A0A160PRC9_9CORY</name>
<dbReference type="KEGG" id="csur:N24_1099"/>
<protein>
    <submittedName>
        <fullName evidence="1">Uncharacterized protein</fullName>
    </submittedName>
</protein>
<reference evidence="1 2" key="1">
    <citation type="submission" date="2016-02" db="EMBL/GenBank/DDBJ databases">
        <title>Corynebacterium glutamicum N24 whole genome sequencing project.</title>
        <authorList>
            <person name="Matsutani M."/>
            <person name="Nangtapong N."/>
            <person name="Yakushi T."/>
            <person name="Matsushita K."/>
        </authorList>
    </citation>
    <scope>NUCLEOTIDE SEQUENCE [LARGE SCALE GENOMIC DNA]</scope>
    <source>
        <strain evidence="1 2">N24</strain>
    </source>
</reference>
<evidence type="ECO:0000313" key="1">
    <source>
        <dbReference type="EMBL" id="BAU95361.1"/>
    </source>
</evidence>
<dbReference type="RefSeq" id="WP_231910896.1">
    <property type="nucleotide sequence ID" value="NZ_AP017369.1"/>
</dbReference>